<evidence type="ECO:0000313" key="2">
    <source>
        <dbReference type="Proteomes" id="UP000822688"/>
    </source>
</evidence>
<protein>
    <submittedName>
        <fullName evidence="1">Uncharacterized protein</fullName>
    </submittedName>
</protein>
<organism evidence="1 2">
    <name type="scientific">Ceratodon purpureus</name>
    <name type="common">Fire moss</name>
    <name type="synonym">Dicranum purpureum</name>
    <dbReference type="NCBI Taxonomy" id="3225"/>
    <lineage>
        <taxon>Eukaryota</taxon>
        <taxon>Viridiplantae</taxon>
        <taxon>Streptophyta</taxon>
        <taxon>Embryophyta</taxon>
        <taxon>Bryophyta</taxon>
        <taxon>Bryophytina</taxon>
        <taxon>Bryopsida</taxon>
        <taxon>Dicranidae</taxon>
        <taxon>Pseudoditrichales</taxon>
        <taxon>Ditrichaceae</taxon>
        <taxon>Ceratodon</taxon>
    </lineage>
</organism>
<dbReference type="Proteomes" id="UP000822688">
    <property type="component" value="Chromosome 9"/>
</dbReference>
<dbReference type="AlphaFoldDB" id="A0A8T0GS75"/>
<evidence type="ECO:0000313" key="1">
    <source>
        <dbReference type="EMBL" id="KAG0562521.1"/>
    </source>
</evidence>
<proteinExistence type="predicted"/>
<sequence>MRLLSSGLLKPITASGCRHGSHALMRRTSNDSDPVLRSENVIERVAPARSSLEPLGHGPVSLHHTFRVIDSTVHLLLLTV</sequence>
<dbReference type="EMBL" id="CM026430">
    <property type="protein sequence ID" value="KAG0562521.1"/>
    <property type="molecule type" value="Genomic_DNA"/>
</dbReference>
<reference evidence="1" key="1">
    <citation type="submission" date="2020-06" db="EMBL/GenBank/DDBJ databases">
        <title>WGS assembly of Ceratodon purpureus strain R40.</title>
        <authorList>
            <person name="Carey S.B."/>
            <person name="Jenkins J."/>
            <person name="Shu S."/>
            <person name="Lovell J.T."/>
            <person name="Sreedasyam A."/>
            <person name="Maumus F."/>
            <person name="Tiley G.P."/>
            <person name="Fernandez-Pozo N."/>
            <person name="Barry K."/>
            <person name="Chen C."/>
            <person name="Wang M."/>
            <person name="Lipzen A."/>
            <person name="Daum C."/>
            <person name="Saski C.A."/>
            <person name="Payton A.C."/>
            <person name="Mcbreen J.C."/>
            <person name="Conrad R.E."/>
            <person name="Kollar L.M."/>
            <person name="Olsson S."/>
            <person name="Huttunen S."/>
            <person name="Landis J.B."/>
            <person name="Wickett N.J."/>
            <person name="Johnson M.G."/>
            <person name="Rensing S.A."/>
            <person name="Grimwood J."/>
            <person name="Schmutz J."/>
            <person name="Mcdaniel S.F."/>
        </authorList>
    </citation>
    <scope>NUCLEOTIDE SEQUENCE</scope>
    <source>
        <strain evidence="1">R40</strain>
    </source>
</reference>
<comment type="caution">
    <text evidence="1">The sequence shown here is derived from an EMBL/GenBank/DDBJ whole genome shotgun (WGS) entry which is preliminary data.</text>
</comment>
<gene>
    <name evidence="1" type="ORF">KC19_9G153000</name>
</gene>
<keyword evidence="2" id="KW-1185">Reference proteome</keyword>
<accession>A0A8T0GS75</accession>
<name>A0A8T0GS75_CERPU</name>